<proteinExistence type="predicted"/>
<dbReference type="InterPro" id="IPR050618">
    <property type="entry name" value="Ubq-SigPath_Reg"/>
</dbReference>
<organism evidence="6 7">
    <name type="scientific">Ophiocordyceps australis</name>
    <dbReference type="NCBI Taxonomy" id="1399860"/>
    <lineage>
        <taxon>Eukaryota</taxon>
        <taxon>Fungi</taxon>
        <taxon>Dikarya</taxon>
        <taxon>Ascomycota</taxon>
        <taxon>Pezizomycotina</taxon>
        <taxon>Sordariomycetes</taxon>
        <taxon>Hypocreomycetidae</taxon>
        <taxon>Hypocreales</taxon>
        <taxon>Ophiocordycipitaceae</taxon>
        <taxon>Ophiocordyceps</taxon>
    </lineage>
</organism>
<keyword evidence="7" id="KW-1185">Reference proteome</keyword>
<dbReference type="InterPro" id="IPR003877">
    <property type="entry name" value="SPRY_dom"/>
</dbReference>
<dbReference type="AlphaFoldDB" id="A0A2C5YTG3"/>
<keyword evidence="2" id="KW-0812">Transmembrane</keyword>
<evidence type="ECO:0000256" key="4">
    <source>
        <dbReference type="ARBA" id="ARBA00023136"/>
    </source>
</evidence>
<name>A0A2C5YTG3_9HYPO</name>
<evidence type="ECO:0000313" key="6">
    <source>
        <dbReference type="EMBL" id="PHH70622.1"/>
    </source>
</evidence>
<dbReference type="InterPro" id="IPR035780">
    <property type="entry name" value="SPRY_Ssh4-like"/>
</dbReference>
<keyword evidence="3" id="KW-1133">Transmembrane helix</keyword>
<dbReference type="Pfam" id="PF00622">
    <property type="entry name" value="SPRY"/>
    <property type="match status" value="1"/>
</dbReference>
<dbReference type="EMBL" id="NJEU01000776">
    <property type="protein sequence ID" value="PHH70622.1"/>
    <property type="molecule type" value="Genomic_DNA"/>
</dbReference>
<evidence type="ECO:0000313" key="7">
    <source>
        <dbReference type="Proteomes" id="UP000224854"/>
    </source>
</evidence>
<gene>
    <name evidence="6" type="ORF">CDD82_7014</name>
</gene>
<sequence>MPPLTFDGSATRAQSGCWHVTTPSSSRDNCLIGWPPLYLVNRHNPTNPAFPPSHTIYYEVKLSPDSQKNSLALGFTALPYPSFRMPGWHRASLAVHGDDGHRYINDRWGGKDFTQPFTPGSTLGLGMTLQRKPDPSAIRPAVNIFFTRNGVLENDWDLHEETDAQQDLPVTGLEGFHDLACAIGTFAALSFEVVFDPQQWMYKHVQKTA</sequence>
<dbReference type="InterPro" id="IPR043136">
    <property type="entry name" value="B30.2/SPRY_sf"/>
</dbReference>
<dbReference type="Proteomes" id="UP000224854">
    <property type="component" value="Unassembled WGS sequence"/>
</dbReference>
<protein>
    <recommendedName>
        <fullName evidence="5">SPRY domain-containing protein</fullName>
    </recommendedName>
</protein>
<evidence type="ECO:0000256" key="3">
    <source>
        <dbReference type="ARBA" id="ARBA00022989"/>
    </source>
</evidence>
<feature type="domain" description="SPRY" evidence="5">
    <location>
        <begin position="56"/>
        <end position="150"/>
    </location>
</feature>
<evidence type="ECO:0000256" key="2">
    <source>
        <dbReference type="ARBA" id="ARBA00022692"/>
    </source>
</evidence>
<dbReference type="GO" id="GO:0016020">
    <property type="term" value="C:membrane"/>
    <property type="evidence" value="ECO:0007669"/>
    <property type="project" value="UniProtKB-SubCell"/>
</dbReference>
<accession>A0A2C5YTG3</accession>
<reference evidence="6 7" key="1">
    <citation type="submission" date="2017-06" db="EMBL/GenBank/DDBJ databases">
        <title>Ant-infecting Ophiocordyceps genomes reveal a high diversity of potential behavioral manipulation genes and a possible major role for enterotoxins.</title>
        <authorList>
            <person name="De Bekker C."/>
            <person name="Evans H.C."/>
            <person name="Brachmann A."/>
            <person name="Hughes D.P."/>
        </authorList>
    </citation>
    <scope>NUCLEOTIDE SEQUENCE [LARGE SCALE GENOMIC DNA]</scope>
    <source>
        <strain evidence="6 7">1348a</strain>
    </source>
</reference>
<comment type="subcellular location">
    <subcellularLocation>
        <location evidence="1">Membrane</location>
    </subcellularLocation>
</comment>
<dbReference type="OrthoDB" id="25503at2759"/>
<dbReference type="Gene3D" id="2.60.120.920">
    <property type="match status" value="1"/>
</dbReference>
<dbReference type="CDD" id="cd12910">
    <property type="entry name" value="SPRY_SSH4_like"/>
    <property type="match status" value="1"/>
</dbReference>
<keyword evidence="4" id="KW-0472">Membrane</keyword>
<evidence type="ECO:0000256" key="1">
    <source>
        <dbReference type="ARBA" id="ARBA00004370"/>
    </source>
</evidence>
<evidence type="ECO:0000259" key="5">
    <source>
        <dbReference type="Pfam" id="PF00622"/>
    </source>
</evidence>
<dbReference type="PANTHER" id="PTHR12864">
    <property type="entry name" value="RAN BINDING PROTEIN 9-RELATED"/>
    <property type="match status" value="1"/>
</dbReference>
<comment type="caution">
    <text evidence="6">The sequence shown here is derived from an EMBL/GenBank/DDBJ whole genome shotgun (WGS) entry which is preliminary data.</text>
</comment>